<dbReference type="AlphaFoldDB" id="D8TQ77"/>
<dbReference type="RefSeq" id="XP_002948612.1">
    <property type="nucleotide sequence ID" value="XM_002948566.1"/>
</dbReference>
<protein>
    <submittedName>
        <fullName evidence="1">Uncharacterized protein</fullName>
    </submittedName>
</protein>
<accession>D8TQ77</accession>
<sequence>MSCGVNFRFTGVRCNSALRQYGQYMGLMDTNWLQPPVFYSVRVFIILPFHLNDRSYGLHAHPKTIYTTTIKRRIQLPSRWTPETSMLEQTLTKACSCSCEMREQYDDVQYRDVKDTRRSDFLQFCTAHERKAKSRRGKLQLPWKAELEMGWPCEGSHLKIAEVISTTTS</sequence>
<gene>
    <name evidence="1" type="ORF">VOLCADRAFT_88885</name>
</gene>
<keyword evidence="2" id="KW-1185">Reference proteome</keyword>
<reference evidence="1 2" key="1">
    <citation type="journal article" date="2010" name="Science">
        <title>Genomic analysis of organismal complexity in the multicellular green alga Volvox carteri.</title>
        <authorList>
            <person name="Prochnik S.E."/>
            <person name="Umen J."/>
            <person name="Nedelcu A.M."/>
            <person name="Hallmann A."/>
            <person name="Miller S.M."/>
            <person name="Nishii I."/>
            <person name="Ferris P."/>
            <person name="Kuo A."/>
            <person name="Mitros T."/>
            <person name="Fritz-Laylin L.K."/>
            <person name="Hellsten U."/>
            <person name="Chapman J."/>
            <person name="Simakov O."/>
            <person name="Rensing S.A."/>
            <person name="Terry A."/>
            <person name="Pangilinan J."/>
            <person name="Kapitonov V."/>
            <person name="Jurka J."/>
            <person name="Salamov A."/>
            <person name="Shapiro H."/>
            <person name="Schmutz J."/>
            <person name="Grimwood J."/>
            <person name="Lindquist E."/>
            <person name="Lucas S."/>
            <person name="Grigoriev I.V."/>
            <person name="Schmitt R."/>
            <person name="Kirk D."/>
            <person name="Rokhsar D.S."/>
        </authorList>
    </citation>
    <scope>NUCLEOTIDE SEQUENCE [LARGE SCALE GENOMIC DNA]</scope>
    <source>
        <strain evidence="2">f. Nagariensis / Eve</strain>
    </source>
</reference>
<evidence type="ECO:0000313" key="2">
    <source>
        <dbReference type="Proteomes" id="UP000001058"/>
    </source>
</evidence>
<name>D8TQ77_VOLCA</name>
<dbReference type="KEGG" id="vcn:VOLCADRAFT_88885"/>
<proteinExistence type="predicted"/>
<dbReference type="InParanoid" id="D8TQ77"/>
<dbReference type="Proteomes" id="UP000001058">
    <property type="component" value="Unassembled WGS sequence"/>
</dbReference>
<dbReference type="GeneID" id="9625217"/>
<evidence type="ECO:0000313" key="1">
    <source>
        <dbReference type="EMBL" id="EFJ50487.1"/>
    </source>
</evidence>
<organism evidence="2">
    <name type="scientific">Volvox carteri f. nagariensis</name>
    <dbReference type="NCBI Taxonomy" id="3068"/>
    <lineage>
        <taxon>Eukaryota</taxon>
        <taxon>Viridiplantae</taxon>
        <taxon>Chlorophyta</taxon>
        <taxon>core chlorophytes</taxon>
        <taxon>Chlorophyceae</taxon>
        <taxon>CS clade</taxon>
        <taxon>Chlamydomonadales</taxon>
        <taxon>Volvocaceae</taxon>
        <taxon>Volvox</taxon>
    </lineage>
</organism>
<dbReference type="EMBL" id="GL378331">
    <property type="protein sequence ID" value="EFJ50487.1"/>
    <property type="molecule type" value="Genomic_DNA"/>
</dbReference>